<proteinExistence type="predicted"/>
<accession>A0ABU7AJI7</accession>
<evidence type="ECO:0000313" key="2">
    <source>
        <dbReference type="Proteomes" id="UP001345963"/>
    </source>
</evidence>
<gene>
    <name evidence="1" type="ORF">ATANTOWER_004803</name>
</gene>
<organism evidence="1 2">
    <name type="scientific">Ataeniobius toweri</name>
    <dbReference type="NCBI Taxonomy" id="208326"/>
    <lineage>
        <taxon>Eukaryota</taxon>
        <taxon>Metazoa</taxon>
        <taxon>Chordata</taxon>
        <taxon>Craniata</taxon>
        <taxon>Vertebrata</taxon>
        <taxon>Euteleostomi</taxon>
        <taxon>Actinopterygii</taxon>
        <taxon>Neopterygii</taxon>
        <taxon>Teleostei</taxon>
        <taxon>Neoteleostei</taxon>
        <taxon>Acanthomorphata</taxon>
        <taxon>Ovalentaria</taxon>
        <taxon>Atherinomorphae</taxon>
        <taxon>Cyprinodontiformes</taxon>
        <taxon>Goodeidae</taxon>
        <taxon>Ataeniobius</taxon>
    </lineage>
</organism>
<protein>
    <submittedName>
        <fullName evidence="1">Uncharacterized protein</fullName>
    </submittedName>
</protein>
<keyword evidence="2" id="KW-1185">Reference proteome</keyword>
<evidence type="ECO:0000313" key="1">
    <source>
        <dbReference type="EMBL" id="MED6238025.1"/>
    </source>
</evidence>
<sequence>MGERFSLPLLDNNRRWMFSLSGGALCSGPLPPSPLMKQRQGAVTMKSPCVVNMLSEAAALQLPRAGKCGGQRGASVQTPKLQA</sequence>
<comment type="caution">
    <text evidence="1">The sequence shown here is derived from an EMBL/GenBank/DDBJ whole genome shotgun (WGS) entry which is preliminary data.</text>
</comment>
<dbReference type="Proteomes" id="UP001345963">
    <property type="component" value="Unassembled WGS sequence"/>
</dbReference>
<dbReference type="EMBL" id="JAHUTI010019822">
    <property type="protein sequence ID" value="MED6238025.1"/>
    <property type="molecule type" value="Genomic_DNA"/>
</dbReference>
<reference evidence="1 2" key="1">
    <citation type="submission" date="2021-07" db="EMBL/GenBank/DDBJ databases">
        <authorList>
            <person name="Palmer J.M."/>
        </authorList>
    </citation>
    <scope>NUCLEOTIDE SEQUENCE [LARGE SCALE GENOMIC DNA]</scope>
    <source>
        <strain evidence="1 2">AT_MEX2019</strain>
        <tissue evidence="1">Muscle</tissue>
    </source>
</reference>
<name>A0ABU7AJI7_9TELE</name>